<dbReference type="SUPFAM" id="SSF51110">
    <property type="entry name" value="alpha-D-mannose-specific plant lectins"/>
    <property type="match status" value="1"/>
</dbReference>
<evidence type="ECO:0000256" key="2">
    <source>
        <dbReference type="ARBA" id="ARBA00022729"/>
    </source>
</evidence>
<dbReference type="GO" id="GO:0051707">
    <property type="term" value="P:response to other organism"/>
    <property type="evidence" value="ECO:0007669"/>
    <property type="project" value="UniProtKB-ARBA"/>
</dbReference>
<feature type="chain" id="PRO_5019381062" description="Apple domain-containing protein" evidence="5">
    <location>
        <begin position="30"/>
        <end position="451"/>
    </location>
</feature>
<dbReference type="AlphaFoldDB" id="A0A427ADX1"/>
<evidence type="ECO:0000259" key="7">
    <source>
        <dbReference type="PROSITE" id="PS50948"/>
    </source>
</evidence>
<dbReference type="PROSITE" id="PS50948">
    <property type="entry name" value="PAN"/>
    <property type="match status" value="1"/>
</dbReference>
<dbReference type="Proteomes" id="UP000287651">
    <property type="component" value="Unassembled WGS sequence"/>
</dbReference>
<organism evidence="8 9">
    <name type="scientific">Ensete ventricosum</name>
    <name type="common">Abyssinian banana</name>
    <name type="synonym">Musa ensete</name>
    <dbReference type="NCBI Taxonomy" id="4639"/>
    <lineage>
        <taxon>Eukaryota</taxon>
        <taxon>Viridiplantae</taxon>
        <taxon>Streptophyta</taxon>
        <taxon>Embryophyta</taxon>
        <taxon>Tracheophyta</taxon>
        <taxon>Spermatophyta</taxon>
        <taxon>Magnoliopsida</taxon>
        <taxon>Liliopsida</taxon>
        <taxon>Zingiberales</taxon>
        <taxon>Musaceae</taxon>
        <taxon>Ensete</taxon>
    </lineage>
</organism>
<name>A0A427ADX1_ENSVE</name>
<dbReference type="Pfam" id="PF08276">
    <property type="entry name" value="PAN_2"/>
    <property type="match status" value="1"/>
</dbReference>
<dbReference type="EMBL" id="AMZH03002777">
    <property type="protein sequence ID" value="RRT74424.1"/>
    <property type="molecule type" value="Genomic_DNA"/>
</dbReference>
<evidence type="ECO:0000259" key="6">
    <source>
        <dbReference type="PROSITE" id="PS50927"/>
    </source>
</evidence>
<accession>A0A427ADX1</accession>
<evidence type="ECO:0008006" key="10">
    <source>
        <dbReference type="Google" id="ProtNLM"/>
    </source>
</evidence>
<dbReference type="PANTHER" id="PTHR32444">
    <property type="entry name" value="BULB-TYPE LECTIN DOMAIN-CONTAINING PROTEIN"/>
    <property type="match status" value="1"/>
</dbReference>
<dbReference type="InterPro" id="IPR001480">
    <property type="entry name" value="Bulb-type_lectin_dom"/>
</dbReference>
<proteinExistence type="predicted"/>
<dbReference type="Pfam" id="PF00954">
    <property type="entry name" value="S_locus_glycop"/>
    <property type="match status" value="1"/>
</dbReference>
<dbReference type="PANTHER" id="PTHR32444:SF247">
    <property type="entry name" value="OS01G0958200 PROTEIN"/>
    <property type="match status" value="1"/>
</dbReference>
<keyword evidence="2 5" id="KW-0732">Signal</keyword>
<dbReference type="InterPro" id="IPR035446">
    <property type="entry name" value="SLSG/EP1"/>
</dbReference>
<evidence type="ECO:0000256" key="3">
    <source>
        <dbReference type="ARBA" id="ARBA00023157"/>
    </source>
</evidence>
<gene>
    <name evidence="8" type="ORF">B296_00032357</name>
</gene>
<comment type="function">
    <text evidence="1">Involved in sporophytic self-incompatibility system (the inability of flowering plants to achieve self-fertilization).</text>
</comment>
<feature type="region of interest" description="Disordered" evidence="4">
    <location>
        <begin position="427"/>
        <end position="451"/>
    </location>
</feature>
<dbReference type="InterPro" id="IPR000858">
    <property type="entry name" value="S_locus_glycoprot_dom"/>
</dbReference>
<dbReference type="Gene3D" id="2.90.10.10">
    <property type="entry name" value="Bulb-type lectin domain"/>
    <property type="match status" value="1"/>
</dbReference>
<evidence type="ECO:0000313" key="9">
    <source>
        <dbReference type="Proteomes" id="UP000287651"/>
    </source>
</evidence>
<feature type="domain" description="Bulb-type lectin" evidence="6">
    <location>
        <begin position="30"/>
        <end position="151"/>
    </location>
</feature>
<dbReference type="Pfam" id="PF01453">
    <property type="entry name" value="B_lectin"/>
    <property type="match status" value="1"/>
</dbReference>
<dbReference type="GO" id="GO:0048544">
    <property type="term" value="P:recognition of pollen"/>
    <property type="evidence" value="ECO:0007669"/>
    <property type="project" value="InterPro"/>
</dbReference>
<evidence type="ECO:0000313" key="8">
    <source>
        <dbReference type="EMBL" id="RRT74424.1"/>
    </source>
</evidence>
<dbReference type="PIRSF" id="PIRSF002686">
    <property type="entry name" value="SLG"/>
    <property type="match status" value="1"/>
</dbReference>
<evidence type="ECO:0000256" key="4">
    <source>
        <dbReference type="SAM" id="MobiDB-lite"/>
    </source>
</evidence>
<dbReference type="InterPro" id="IPR003609">
    <property type="entry name" value="Pan_app"/>
</dbReference>
<feature type="signal peptide" evidence="5">
    <location>
        <begin position="1"/>
        <end position="29"/>
    </location>
</feature>
<reference evidence="8 9" key="1">
    <citation type="journal article" date="2014" name="Agronomy (Basel)">
        <title>A Draft Genome Sequence for Ensete ventricosum, the Drought-Tolerant Tree Against Hunger.</title>
        <authorList>
            <person name="Harrison J."/>
            <person name="Moore K.A."/>
            <person name="Paszkiewicz K."/>
            <person name="Jones T."/>
            <person name="Grant M."/>
            <person name="Ambacheew D."/>
            <person name="Muzemil S."/>
            <person name="Studholme D.J."/>
        </authorList>
    </citation>
    <scope>NUCLEOTIDE SEQUENCE [LARGE SCALE GENOMIC DNA]</scope>
</reference>
<dbReference type="CDD" id="cd01098">
    <property type="entry name" value="PAN_AP_plant"/>
    <property type="match status" value="1"/>
</dbReference>
<evidence type="ECO:0000256" key="5">
    <source>
        <dbReference type="SAM" id="SignalP"/>
    </source>
</evidence>
<dbReference type="InterPro" id="IPR036426">
    <property type="entry name" value="Bulb-type_lectin_dom_sf"/>
</dbReference>
<dbReference type="CDD" id="cd00028">
    <property type="entry name" value="B_lectin"/>
    <property type="match status" value="1"/>
</dbReference>
<dbReference type="SMART" id="SM00473">
    <property type="entry name" value="PAN_AP"/>
    <property type="match status" value="1"/>
</dbReference>
<dbReference type="FunFam" id="2.90.10.10:FF:000005">
    <property type="entry name" value="G-type lectin S-receptor-like serine/threonine-protein kinase"/>
    <property type="match status" value="1"/>
</dbReference>
<protein>
    <recommendedName>
        <fullName evidence="10">Apple domain-containing protein</fullName>
    </recommendedName>
</protein>
<comment type="caution">
    <text evidence="8">The sequence shown here is derived from an EMBL/GenBank/DDBJ whole genome shotgun (WGS) entry which is preliminary data.</text>
</comment>
<sequence length="451" mass="50230">MEEEKGRHRSSVFFTFMILSTISLRSSHAADTLPAGQSIHDGQTLISASQTFELGFFSPPNSSNRYVGIWYHKLSPRTIVWVGNRERPIPNISGFLTIDAQGTLMILDKIGTSIVIASSTGNTNLTSATLLDSGNLVLKQWNSSQDEQPLWQSFDHPTDTFLPRMKLGLDGKRNRLLTSWRSSDDPGPGDFSAGIDPNGTKQFFLWYKGEVQWQSGVWNGTSFGLINRMTGGRYNISYTPHWIDGYYYYTLGDSSVITRGVMEVLGQFKQYIWLESEEEWVVLWVQPKKLPCEVPATCGANGLCSTSHDNSTNCRCMYGFVPASYQRWRSNDWSAGCMRRTPTDCERDGFFSLTSVKLPIFSSREGNSSLSLEDCKSSCGRDCSCTAFAAAYANGTGCLFWSGGLLGLQDGTQDLYVRLAASDLSQDSGKKKNSQRDYSFSSHCSYSDMDN</sequence>
<evidence type="ECO:0000256" key="1">
    <source>
        <dbReference type="ARBA" id="ARBA00003061"/>
    </source>
</evidence>
<feature type="domain" description="Apple" evidence="7">
    <location>
        <begin position="345"/>
        <end position="420"/>
    </location>
</feature>
<keyword evidence="3" id="KW-1015">Disulfide bond</keyword>
<dbReference type="SMART" id="SM00108">
    <property type="entry name" value="B_lectin"/>
    <property type="match status" value="1"/>
</dbReference>
<feature type="compositionally biased region" description="Polar residues" evidence="4">
    <location>
        <begin position="436"/>
        <end position="445"/>
    </location>
</feature>
<dbReference type="PROSITE" id="PS50927">
    <property type="entry name" value="BULB_LECTIN"/>
    <property type="match status" value="1"/>
</dbReference>